<dbReference type="AlphaFoldDB" id="D3AX39"/>
<keyword evidence="3" id="KW-1185">Reference proteome</keyword>
<dbReference type="GeneID" id="31356199"/>
<accession>D3AX39</accession>
<dbReference type="RefSeq" id="XP_020438213.1">
    <property type="nucleotide sequence ID" value="XM_020571690.1"/>
</dbReference>
<evidence type="ECO:0000313" key="2">
    <source>
        <dbReference type="EMBL" id="EFA86108.1"/>
    </source>
</evidence>
<evidence type="ECO:0000313" key="3">
    <source>
        <dbReference type="Proteomes" id="UP000001396"/>
    </source>
</evidence>
<dbReference type="InParanoid" id="D3AX39"/>
<gene>
    <name evidence="2" type="ORF">PPL_00668</name>
</gene>
<dbReference type="Proteomes" id="UP000001396">
    <property type="component" value="Unassembled WGS sequence"/>
</dbReference>
<feature type="region of interest" description="Disordered" evidence="1">
    <location>
        <begin position="1"/>
        <end position="22"/>
    </location>
</feature>
<dbReference type="EMBL" id="ADBJ01000003">
    <property type="protein sequence ID" value="EFA86108.1"/>
    <property type="molecule type" value="Genomic_DNA"/>
</dbReference>
<proteinExistence type="predicted"/>
<protein>
    <submittedName>
        <fullName evidence="2">Uncharacterized protein</fullName>
    </submittedName>
</protein>
<name>D3AX39_HETP5</name>
<feature type="compositionally biased region" description="Polar residues" evidence="1">
    <location>
        <begin position="1"/>
        <end position="10"/>
    </location>
</feature>
<reference evidence="2 3" key="1">
    <citation type="journal article" date="2011" name="Genome Res.">
        <title>Phylogeny-wide analysis of social amoeba genomes highlights ancient origins for complex intercellular communication.</title>
        <authorList>
            <person name="Heidel A.J."/>
            <person name="Lawal H.M."/>
            <person name="Felder M."/>
            <person name="Schilde C."/>
            <person name="Helps N.R."/>
            <person name="Tunggal B."/>
            <person name="Rivero F."/>
            <person name="John U."/>
            <person name="Schleicher M."/>
            <person name="Eichinger L."/>
            <person name="Platzer M."/>
            <person name="Noegel A.A."/>
            <person name="Schaap P."/>
            <person name="Gloeckner G."/>
        </authorList>
    </citation>
    <scope>NUCLEOTIDE SEQUENCE [LARGE SCALE GENOMIC DNA]</scope>
    <source>
        <strain evidence="3">ATCC 26659 / Pp 5 / PN500</strain>
    </source>
</reference>
<comment type="caution">
    <text evidence="2">The sequence shown here is derived from an EMBL/GenBank/DDBJ whole genome shotgun (WGS) entry which is preliminary data.</text>
</comment>
<evidence type="ECO:0000256" key="1">
    <source>
        <dbReference type="SAM" id="MobiDB-lite"/>
    </source>
</evidence>
<sequence>MLKIHSTNYSHPLPHDQDKQKSTCPLKVTMSSYYMTMLINNNFVDDKEYPPTQSNTPSKS</sequence>
<organism evidence="2 3">
    <name type="scientific">Heterostelium pallidum (strain ATCC 26659 / Pp 5 / PN500)</name>
    <name type="common">Cellular slime mold</name>
    <name type="synonym">Polysphondylium pallidum</name>
    <dbReference type="NCBI Taxonomy" id="670386"/>
    <lineage>
        <taxon>Eukaryota</taxon>
        <taxon>Amoebozoa</taxon>
        <taxon>Evosea</taxon>
        <taxon>Eumycetozoa</taxon>
        <taxon>Dictyostelia</taxon>
        <taxon>Acytosteliales</taxon>
        <taxon>Acytosteliaceae</taxon>
        <taxon>Heterostelium</taxon>
    </lineage>
</organism>